<dbReference type="EC" id="2.7.7.65" evidence="1"/>
<dbReference type="SMART" id="SM00267">
    <property type="entry name" value="GGDEF"/>
    <property type="match status" value="1"/>
</dbReference>
<dbReference type="PROSITE" id="PS50887">
    <property type="entry name" value="GGDEF"/>
    <property type="match status" value="1"/>
</dbReference>
<dbReference type="Proteomes" id="UP000637632">
    <property type="component" value="Unassembled WGS sequence"/>
</dbReference>
<name>A0ABR6XGJ3_9BURK</name>
<evidence type="ECO:0000256" key="2">
    <source>
        <dbReference type="ARBA" id="ARBA00023012"/>
    </source>
</evidence>
<reference evidence="9 10" key="1">
    <citation type="submission" date="2020-08" db="EMBL/GenBank/DDBJ databases">
        <title>Novel species isolated from subtropical streams in China.</title>
        <authorList>
            <person name="Lu H."/>
        </authorList>
    </citation>
    <scope>NUCLEOTIDE SEQUENCE [LARGE SCALE GENOMIC DNA]</scope>
    <source>
        <strain evidence="9 10">CCTCC AB 2015119</strain>
    </source>
</reference>
<dbReference type="NCBIfam" id="TIGR00254">
    <property type="entry name" value="GGDEF"/>
    <property type="match status" value="1"/>
</dbReference>
<feature type="domain" description="Response regulatory" evidence="6">
    <location>
        <begin position="264"/>
        <end position="380"/>
    </location>
</feature>
<dbReference type="PROSITE" id="PS50110">
    <property type="entry name" value="RESPONSE_REGULATORY"/>
    <property type="match status" value="2"/>
</dbReference>
<dbReference type="InterPro" id="IPR050469">
    <property type="entry name" value="Diguanylate_Cyclase"/>
</dbReference>
<evidence type="ECO:0000259" key="8">
    <source>
        <dbReference type="PROSITE" id="PS50894"/>
    </source>
</evidence>
<keyword evidence="5" id="KW-0597">Phosphoprotein</keyword>
<dbReference type="CDD" id="cd00088">
    <property type="entry name" value="HPT"/>
    <property type="match status" value="1"/>
</dbReference>
<dbReference type="Pfam" id="PF01627">
    <property type="entry name" value="Hpt"/>
    <property type="match status" value="1"/>
</dbReference>
<evidence type="ECO:0000313" key="10">
    <source>
        <dbReference type="Proteomes" id="UP000637632"/>
    </source>
</evidence>
<dbReference type="CDD" id="cd00156">
    <property type="entry name" value="REC"/>
    <property type="match status" value="1"/>
</dbReference>
<proteinExistence type="predicted"/>
<evidence type="ECO:0000256" key="4">
    <source>
        <dbReference type="PROSITE-ProRule" id="PRU00110"/>
    </source>
</evidence>
<evidence type="ECO:0000259" key="7">
    <source>
        <dbReference type="PROSITE" id="PS50887"/>
    </source>
</evidence>
<feature type="modified residue" description="4-aspartylphosphate" evidence="5">
    <location>
        <position position="313"/>
    </location>
</feature>
<dbReference type="SUPFAM" id="SSF55073">
    <property type="entry name" value="Nucleotide cyclase"/>
    <property type="match status" value="1"/>
</dbReference>
<evidence type="ECO:0000259" key="6">
    <source>
        <dbReference type="PROSITE" id="PS50110"/>
    </source>
</evidence>
<dbReference type="SUPFAM" id="SSF52172">
    <property type="entry name" value="CheY-like"/>
    <property type="match status" value="2"/>
</dbReference>
<dbReference type="InterPro" id="IPR008207">
    <property type="entry name" value="Sig_transdc_His_kin_Hpt_dom"/>
</dbReference>
<feature type="domain" description="HPt" evidence="8">
    <location>
        <begin position="8"/>
        <end position="112"/>
    </location>
</feature>
<dbReference type="InterPro" id="IPR043128">
    <property type="entry name" value="Rev_trsase/Diguanyl_cyclase"/>
</dbReference>
<dbReference type="Gene3D" id="3.30.70.270">
    <property type="match status" value="1"/>
</dbReference>
<feature type="domain" description="Response regulatory" evidence="6">
    <location>
        <begin position="138"/>
        <end position="255"/>
    </location>
</feature>
<dbReference type="InterPro" id="IPR036641">
    <property type="entry name" value="HPT_dom_sf"/>
</dbReference>
<dbReference type="SMART" id="SM00073">
    <property type="entry name" value="HPT"/>
    <property type="match status" value="1"/>
</dbReference>
<dbReference type="PANTHER" id="PTHR45138:SF9">
    <property type="entry name" value="DIGUANYLATE CYCLASE DGCM-RELATED"/>
    <property type="match status" value="1"/>
</dbReference>
<dbReference type="CDD" id="cd01949">
    <property type="entry name" value="GGDEF"/>
    <property type="match status" value="1"/>
</dbReference>
<dbReference type="InterPro" id="IPR000160">
    <property type="entry name" value="GGDEF_dom"/>
</dbReference>
<organism evidence="9 10">
    <name type="scientific">Undibacterium aquatile</name>
    <dbReference type="NCBI Taxonomy" id="1537398"/>
    <lineage>
        <taxon>Bacteria</taxon>
        <taxon>Pseudomonadati</taxon>
        <taxon>Pseudomonadota</taxon>
        <taxon>Betaproteobacteria</taxon>
        <taxon>Burkholderiales</taxon>
        <taxon>Oxalobacteraceae</taxon>
        <taxon>Undibacterium</taxon>
    </lineage>
</organism>
<dbReference type="SMART" id="SM00448">
    <property type="entry name" value="REC"/>
    <property type="match status" value="2"/>
</dbReference>
<dbReference type="Pfam" id="PF00072">
    <property type="entry name" value="Response_reg"/>
    <property type="match status" value="2"/>
</dbReference>
<comment type="caution">
    <text evidence="9">The sequence shown here is derived from an EMBL/GenBank/DDBJ whole genome shotgun (WGS) entry which is preliminary data.</text>
</comment>
<dbReference type="InterPro" id="IPR029787">
    <property type="entry name" value="Nucleotide_cyclase"/>
</dbReference>
<dbReference type="RefSeq" id="WP_190479559.1">
    <property type="nucleotide sequence ID" value="NZ_JACOFT010000003.1"/>
</dbReference>
<comment type="catalytic activity">
    <reaction evidence="3">
        <text>2 GTP = 3',3'-c-di-GMP + 2 diphosphate</text>
        <dbReference type="Rhea" id="RHEA:24898"/>
        <dbReference type="ChEBI" id="CHEBI:33019"/>
        <dbReference type="ChEBI" id="CHEBI:37565"/>
        <dbReference type="ChEBI" id="CHEBI:58805"/>
        <dbReference type="EC" id="2.7.7.65"/>
    </reaction>
</comment>
<protein>
    <recommendedName>
        <fullName evidence="1">diguanylate cyclase</fullName>
        <ecNumber evidence="1">2.7.7.65</ecNumber>
    </recommendedName>
</protein>
<accession>A0ABR6XGJ3</accession>
<keyword evidence="2" id="KW-0902">Two-component regulatory system</keyword>
<dbReference type="PANTHER" id="PTHR45138">
    <property type="entry name" value="REGULATORY COMPONENTS OF SENSORY TRANSDUCTION SYSTEM"/>
    <property type="match status" value="1"/>
</dbReference>
<dbReference type="InterPro" id="IPR001789">
    <property type="entry name" value="Sig_transdc_resp-reg_receiver"/>
</dbReference>
<evidence type="ECO:0000256" key="5">
    <source>
        <dbReference type="PROSITE-ProRule" id="PRU00169"/>
    </source>
</evidence>
<dbReference type="Gene3D" id="1.20.120.160">
    <property type="entry name" value="HPT domain"/>
    <property type="match status" value="1"/>
</dbReference>
<evidence type="ECO:0000256" key="1">
    <source>
        <dbReference type="ARBA" id="ARBA00012528"/>
    </source>
</evidence>
<evidence type="ECO:0000313" key="9">
    <source>
        <dbReference type="EMBL" id="MBC3812031.1"/>
    </source>
</evidence>
<dbReference type="PROSITE" id="PS50894">
    <property type="entry name" value="HPT"/>
    <property type="match status" value="1"/>
</dbReference>
<dbReference type="InterPro" id="IPR011006">
    <property type="entry name" value="CheY-like_superfamily"/>
</dbReference>
<keyword evidence="10" id="KW-1185">Reference proteome</keyword>
<feature type="modified residue" description="Phosphohistidine" evidence="4">
    <location>
        <position position="55"/>
    </location>
</feature>
<dbReference type="Pfam" id="PF00990">
    <property type="entry name" value="GGDEF"/>
    <property type="match status" value="1"/>
</dbReference>
<evidence type="ECO:0000256" key="3">
    <source>
        <dbReference type="ARBA" id="ARBA00034247"/>
    </source>
</evidence>
<dbReference type="EMBL" id="JACOFT010000003">
    <property type="protein sequence ID" value="MBC3812031.1"/>
    <property type="molecule type" value="Genomic_DNA"/>
</dbReference>
<feature type="modified residue" description="4-aspartylphosphate" evidence="5">
    <location>
        <position position="187"/>
    </location>
</feature>
<sequence>MSEKMDNLQEKLRKLEALFLQKLPSRFDEITGALGQYLHNPQDKESLTALHRHLHTMAGSAGTFGFEELGVQARVFESRLKPLLSGTEWSQTELDDYARDIRDYFAAALNNLNKEHAPGDIASADASEVASSDNQSRLIYLVNQDCRQNQEITTQLEHFGYETISVEQSKNLALAVARRRPDVIVIDMGSAEDGTGGVEEIKKVEQLQRLRIPTIFISKSSSFDSRLMAVHAKGDGYFTKPVDVVELTERIDTILQRDETKGYRILIVDDDVVTANYYGEILRNAGMIVQLLNEPTRILSVMTDFRPELLLLDVYMPLCSGIELSHLIRQDNSYVDVPIVFLSSEADPQKQLEAVRAGADDFITKPVAPDYLISSLATRAERYRSLRALIMRDGLTGLYNHTAIKEHLAAEILQAHRNATPLALAMIDLDYFKQVNDQHGHAAGDHVLRMLARLLRQRLRRTDIVGRYGGEEFAVIFPHTDASTARRVLDQVRIAFAKILQHSENREFSSTFSAGIADLELSGDVDTLFDAADAAMYVSKQSGRNCITIA</sequence>
<gene>
    <name evidence="9" type="ORF">H8K26_11300</name>
</gene>
<dbReference type="Gene3D" id="3.40.50.2300">
    <property type="match status" value="2"/>
</dbReference>
<dbReference type="SUPFAM" id="SSF47226">
    <property type="entry name" value="Histidine-containing phosphotransfer domain, HPT domain"/>
    <property type="match status" value="1"/>
</dbReference>
<feature type="domain" description="GGDEF" evidence="7">
    <location>
        <begin position="420"/>
        <end position="550"/>
    </location>
</feature>